<accession>A0A2Z2NNC7</accession>
<dbReference type="EMBL" id="CP018632">
    <property type="protein sequence ID" value="ASJ72733.1"/>
    <property type="molecule type" value="Genomic_DNA"/>
</dbReference>
<evidence type="ECO:0000313" key="1">
    <source>
        <dbReference type="EMBL" id="ASJ72733.1"/>
    </source>
</evidence>
<gene>
    <name evidence="1" type="ORF">IMCC3135_13240</name>
</gene>
<organism evidence="1 2">
    <name type="scientific">Granulosicoccus antarcticus IMCC3135</name>
    <dbReference type="NCBI Taxonomy" id="1192854"/>
    <lineage>
        <taxon>Bacteria</taxon>
        <taxon>Pseudomonadati</taxon>
        <taxon>Pseudomonadota</taxon>
        <taxon>Gammaproteobacteria</taxon>
        <taxon>Chromatiales</taxon>
        <taxon>Granulosicoccaceae</taxon>
        <taxon>Granulosicoccus</taxon>
    </lineage>
</organism>
<name>A0A2Z2NNC7_9GAMM</name>
<protein>
    <submittedName>
        <fullName evidence="1">Uncharacterized protein</fullName>
    </submittedName>
</protein>
<dbReference type="Proteomes" id="UP000250079">
    <property type="component" value="Chromosome"/>
</dbReference>
<reference evidence="1 2" key="1">
    <citation type="submission" date="2016-12" db="EMBL/GenBank/DDBJ databases">
        <authorList>
            <person name="Song W.-J."/>
            <person name="Kurnit D.M."/>
        </authorList>
    </citation>
    <scope>NUCLEOTIDE SEQUENCE [LARGE SCALE GENOMIC DNA]</scope>
    <source>
        <strain evidence="1 2">IMCC3135</strain>
    </source>
</reference>
<keyword evidence="2" id="KW-1185">Reference proteome</keyword>
<dbReference type="KEGG" id="gai:IMCC3135_13240"/>
<evidence type="ECO:0000313" key="2">
    <source>
        <dbReference type="Proteomes" id="UP000250079"/>
    </source>
</evidence>
<sequence length="61" mass="6898">MIFFRMHAATDGSLLVQKTARSVQRSEIMMKHFPRPNGGVLALALLLLAFFSVEAFAQLYR</sequence>
<proteinExistence type="predicted"/>
<dbReference type="AlphaFoldDB" id="A0A2Z2NNC7"/>